<organism evidence="3 4">
    <name type="scientific">Roseisolibacter agri</name>
    <dbReference type="NCBI Taxonomy" id="2014610"/>
    <lineage>
        <taxon>Bacteria</taxon>
        <taxon>Pseudomonadati</taxon>
        <taxon>Gemmatimonadota</taxon>
        <taxon>Gemmatimonadia</taxon>
        <taxon>Gemmatimonadales</taxon>
        <taxon>Gemmatimonadaceae</taxon>
        <taxon>Roseisolibacter</taxon>
    </lineage>
</organism>
<keyword evidence="4" id="KW-1185">Reference proteome</keyword>
<name>A0AA37QFF1_9BACT</name>
<reference evidence="3" key="1">
    <citation type="submission" date="2022-08" db="EMBL/GenBank/DDBJ databases">
        <title>Draft genome sequencing of Roseisolibacter agri AW1220.</title>
        <authorList>
            <person name="Tobiishi Y."/>
            <person name="Tonouchi A."/>
        </authorList>
    </citation>
    <scope>NUCLEOTIDE SEQUENCE</scope>
    <source>
        <strain evidence="3">AW1220</strain>
    </source>
</reference>
<evidence type="ECO:0000313" key="3">
    <source>
        <dbReference type="EMBL" id="GLC27876.1"/>
    </source>
</evidence>
<keyword evidence="2" id="KW-1133">Transmembrane helix</keyword>
<sequence length="89" mass="9211">MASSPVLPPNRHVPFKKGGWGAALLTVLGAVATFLTAFYIHTKTYRHPTDLMMRTYPHADASHGASAGTHGGTPTGHSTAPAATPAPAH</sequence>
<dbReference type="RefSeq" id="WP_284352305.1">
    <property type="nucleotide sequence ID" value="NZ_BRXS01000007.1"/>
</dbReference>
<feature type="compositionally biased region" description="Low complexity" evidence="1">
    <location>
        <begin position="75"/>
        <end position="89"/>
    </location>
</feature>
<evidence type="ECO:0000313" key="4">
    <source>
        <dbReference type="Proteomes" id="UP001161325"/>
    </source>
</evidence>
<feature type="transmembrane region" description="Helical" evidence="2">
    <location>
        <begin position="20"/>
        <end position="40"/>
    </location>
</feature>
<dbReference type="EMBL" id="BRXS01000007">
    <property type="protein sequence ID" value="GLC27876.1"/>
    <property type="molecule type" value="Genomic_DNA"/>
</dbReference>
<dbReference type="AlphaFoldDB" id="A0AA37QFF1"/>
<keyword evidence="2" id="KW-0472">Membrane</keyword>
<proteinExistence type="predicted"/>
<accession>A0AA37QFF1</accession>
<gene>
    <name evidence="3" type="ORF">rosag_43890</name>
</gene>
<dbReference type="Proteomes" id="UP001161325">
    <property type="component" value="Unassembled WGS sequence"/>
</dbReference>
<feature type="region of interest" description="Disordered" evidence="1">
    <location>
        <begin position="61"/>
        <end position="89"/>
    </location>
</feature>
<comment type="caution">
    <text evidence="3">The sequence shown here is derived from an EMBL/GenBank/DDBJ whole genome shotgun (WGS) entry which is preliminary data.</text>
</comment>
<evidence type="ECO:0000256" key="1">
    <source>
        <dbReference type="SAM" id="MobiDB-lite"/>
    </source>
</evidence>
<evidence type="ECO:0000256" key="2">
    <source>
        <dbReference type="SAM" id="Phobius"/>
    </source>
</evidence>
<protein>
    <submittedName>
        <fullName evidence="3">Uncharacterized protein</fullName>
    </submittedName>
</protein>
<keyword evidence="2" id="KW-0812">Transmembrane</keyword>